<organism evidence="1 2">
    <name type="scientific">Melia azedarach</name>
    <name type="common">Chinaberry tree</name>
    <dbReference type="NCBI Taxonomy" id="155640"/>
    <lineage>
        <taxon>Eukaryota</taxon>
        <taxon>Viridiplantae</taxon>
        <taxon>Streptophyta</taxon>
        <taxon>Embryophyta</taxon>
        <taxon>Tracheophyta</taxon>
        <taxon>Spermatophyta</taxon>
        <taxon>Magnoliopsida</taxon>
        <taxon>eudicotyledons</taxon>
        <taxon>Gunneridae</taxon>
        <taxon>Pentapetalae</taxon>
        <taxon>rosids</taxon>
        <taxon>malvids</taxon>
        <taxon>Sapindales</taxon>
        <taxon>Meliaceae</taxon>
        <taxon>Melia</taxon>
    </lineage>
</organism>
<evidence type="ECO:0000313" key="1">
    <source>
        <dbReference type="EMBL" id="KAJ4726122.1"/>
    </source>
</evidence>
<accession>A0ACC1YSC6</accession>
<gene>
    <name evidence="1" type="ORF">OWV82_004881</name>
</gene>
<keyword evidence="1" id="KW-0238">DNA-binding</keyword>
<comment type="caution">
    <text evidence="1">The sequence shown here is derived from an EMBL/GenBank/DDBJ whole genome shotgun (WGS) entry which is preliminary data.</text>
</comment>
<dbReference type="EMBL" id="CM051395">
    <property type="protein sequence ID" value="KAJ4726122.1"/>
    <property type="molecule type" value="Genomic_DNA"/>
</dbReference>
<evidence type="ECO:0000313" key="2">
    <source>
        <dbReference type="Proteomes" id="UP001164539"/>
    </source>
</evidence>
<dbReference type="Proteomes" id="UP001164539">
    <property type="component" value="Chromosome 2"/>
</dbReference>
<sequence>MEHDLDNDLNTELNFVEGLPSSGDENVMEVNGQLGFQPDVNIEADHNILQHDEDIGSPSVSVLHSPQDSLDSRSSTNVRTGINRASDLFMAVSVSADSNKIKISDLACSAMEELTKMALEGEPLWHRKGENIGTETLNGFEYMKEFGSVDTTLKEIMRMVEVGELQCLPNLDSNPEFSFGGQDRPMLPNERGEEHLHTEASRQEGLVSMNPIRVIQLLMDVNQWSLTFANIISRAKLLGVLSTGADVNCDGRLQLMTVELHLPTALVPTRESHFVRYCKRLAYGTWGVVDVSLESLFPYPTSRFRRRPSGCLIQELPNGCSKVIWVEHVLVDNRLVHSIYRPIVNSGFAFSAKRWVATLIRHFQWLSTLSARNTPTHDGVLLPEVGRENLLKLAERMTRSFWGDISASIANLWMPLPVRGAEDIRVMTKGSIPVPGTSPSTKIVFTTSLLLPVPPKTLFDFLRDENARTKWDTRLHGHIIRELAYVINGENSANRVSILQVNATPEEIAILYLQESFTDDTGSYVIYAPVDIYAMSGVLNGGNTEIVHILPCGFAILPDRPTLLAHEDVCGSLLTIAFHIIDRTSTEECIPQESVNTIYNILTRTASLIKTALIPDKFSR</sequence>
<proteinExistence type="predicted"/>
<reference evidence="1 2" key="1">
    <citation type="journal article" date="2023" name="Science">
        <title>Complex scaffold remodeling in plant triterpene biosynthesis.</title>
        <authorList>
            <person name="De La Pena R."/>
            <person name="Hodgson H."/>
            <person name="Liu J.C."/>
            <person name="Stephenson M.J."/>
            <person name="Martin A.C."/>
            <person name="Owen C."/>
            <person name="Harkess A."/>
            <person name="Leebens-Mack J."/>
            <person name="Jimenez L.E."/>
            <person name="Osbourn A."/>
            <person name="Sattely E.S."/>
        </authorList>
    </citation>
    <scope>NUCLEOTIDE SEQUENCE [LARGE SCALE GENOMIC DNA]</scope>
    <source>
        <strain evidence="2">cv. JPN11</strain>
        <tissue evidence="1">Leaf</tissue>
    </source>
</reference>
<protein>
    <submittedName>
        <fullName evidence="1">Homeobox leucine zipper protein</fullName>
    </submittedName>
</protein>
<name>A0ACC1YSC6_MELAZ</name>
<keyword evidence="1" id="KW-0371">Homeobox</keyword>
<keyword evidence="2" id="KW-1185">Reference proteome</keyword>